<keyword evidence="1 2" id="KW-0808">Transferase</keyword>
<evidence type="ECO:0000313" key="4">
    <source>
        <dbReference type="EMBL" id="HHF57959.1"/>
    </source>
</evidence>
<dbReference type="PANTHER" id="PTHR45753:SF3">
    <property type="entry name" value="ORNITHINE TRANSCARBAMYLASE, MITOCHONDRIAL"/>
    <property type="match status" value="1"/>
</dbReference>
<proteinExistence type="inferred from homology"/>
<sequence>KVAVSWAYATTHAKPLSVPQSQILLFPRYGMDVVLAHPEEFPLQEEIIERAKKNAEVHGGKLTIIHDMDEAVEDADIIIPKNWGGFAYFDEYVDDEEHMRIMKENLERHKDWILDSKRFSLAKKDAKIMHALPADRGHEVTDEVIDSENSIIYDEAENRLHTAKAILALLMGGRV</sequence>
<dbReference type="GO" id="GO:0019240">
    <property type="term" value="P:citrulline biosynthetic process"/>
    <property type="evidence" value="ECO:0007669"/>
    <property type="project" value="TreeGrafter"/>
</dbReference>
<reference evidence="4" key="1">
    <citation type="journal article" date="2020" name="mSystems">
        <title>Genome- and Community-Level Interaction Insights into Carbon Utilization and Element Cycling Functions of Hydrothermarchaeota in Hydrothermal Sediment.</title>
        <authorList>
            <person name="Zhou Z."/>
            <person name="Liu Y."/>
            <person name="Xu W."/>
            <person name="Pan J."/>
            <person name="Luo Z.H."/>
            <person name="Li M."/>
        </authorList>
    </citation>
    <scope>NUCLEOTIDE SEQUENCE [LARGE SCALE GENOMIC DNA]</scope>
    <source>
        <strain evidence="4">HyVt-94</strain>
    </source>
</reference>
<dbReference type="Gene3D" id="3.40.50.1370">
    <property type="entry name" value="Aspartate/ornithine carbamoyltransferase"/>
    <property type="match status" value="1"/>
</dbReference>
<name>A0A7C5MBD8_UNCW3</name>
<evidence type="ECO:0000256" key="2">
    <source>
        <dbReference type="RuleBase" id="RU003634"/>
    </source>
</evidence>
<dbReference type="Pfam" id="PF00185">
    <property type="entry name" value="OTCace"/>
    <property type="match status" value="1"/>
</dbReference>
<evidence type="ECO:0000259" key="3">
    <source>
        <dbReference type="Pfam" id="PF00185"/>
    </source>
</evidence>
<comment type="similarity">
    <text evidence="2">Belongs to the aspartate/ornithine carbamoyltransferase superfamily.</text>
</comment>
<protein>
    <submittedName>
        <fullName evidence="4">Ornithine carbamoyltransferase</fullName>
    </submittedName>
</protein>
<dbReference type="EMBL" id="DRTV01000071">
    <property type="protein sequence ID" value="HHF57959.1"/>
    <property type="molecule type" value="Genomic_DNA"/>
</dbReference>
<dbReference type="GO" id="GO:0042450">
    <property type="term" value="P:L-arginine biosynthetic process via ornithine"/>
    <property type="evidence" value="ECO:0007669"/>
    <property type="project" value="TreeGrafter"/>
</dbReference>
<organism evidence="4">
    <name type="scientific">candidate division WOR-3 bacterium</name>
    <dbReference type="NCBI Taxonomy" id="2052148"/>
    <lineage>
        <taxon>Bacteria</taxon>
        <taxon>Bacteria division WOR-3</taxon>
    </lineage>
</organism>
<dbReference type="PRINTS" id="PR00100">
    <property type="entry name" value="AOTCASE"/>
</dbReference>
<dbReference type="InterPro" id="IPR036901">
    <property type="entry name" value="Asp/Orn_carbamoylTrfase_sf"/>
</dbReference>
<gene>
    <name evidence="4" type="ORF">ENL41_00870</name>
</gene>
<feature type="domain" description="Aspartate/ornithine carbamoyltransferase Asp/Orn-binding" evidence="3">
    <location>
        <begin position="18"/>
        <end position="170"/>
    </location>
</feature>
<evidence type="ECO:0000256" key="1">
    <source>
        <dbReference type="ARBA" id="ARBA00022679"/>
    </source>
</evidence>
<comment type="caution">
    <text evidence="4">The sequence shown here is derived from an EMBL/GenBank/DDBJ whole genome shotgun (WGS) entry which is preliminary data.</text>
</comment>
<dbReference type="InterPro" id="IPR006130">
    <property type="entry name" value="Asp/Orn_carbamoylTrfase"/>
</dbReference>
<dbReference type="GO" id="GO:0004585">
    <property type="term" value="F:ornithine carbamoyltransferase activity"/>
    <property type="evidence" value="ECO:0007669"/>
    <property type="project" value="TreeGrafter"/>
</dbReference>
<dbReference type="Proteomes" id="UP000886014">
    <property type="component" value="Unassembled WGS sequence"/>
</dbReference>
<accession>A0A7C5MBD8</accession>
<feature type="non-terminal residue" evidence="4">
    <location>
        <position position="1"/>
    </location>
</feature>
<dbReference type="SUPFAM" id="SSF53671">
    <property type="entry name" value="Aspartate/ornithine carbamoyltransferase"/>
    <property type="match status" value="1"/>
</dbReference>
<dbReference type="AlphaFoldDB" id="A0A7C5MBD8"/>
<dbReference type="PANTHER" id="PTHR45753">
    <property type="entry name" value="ORNITHINE CARBAMOYLTRANSFERASE, MITOCHONDRIAL"/>
    <property type="match status" value="1"/>
</dbReference>
<dbReference type="GO" id="GO:0016597">
    <property type="term" value="F:amino acid binding"/>
    <property type="evidence" value="ECO:0007669"/>
    <property type="project" value="InterPro"/>
</dbReference>
<dbReference type="InterPro" id="IPR006131">
    <property type="entry name" value="Asp_carbamoyltransf_Asp/Orn-bd"/>
</dbReference>